<evidence type="ECO:0000313" key="2">
    <source>
        <dbReference type="Proteomes" id="UP000325081"/>
    </source>
</evidence>
<protein>
    <submittedName>
        <fullName evidence="1">Phthioceranic/hydroxyphthioceranic acid synthase</fullName>
    </submittedName>
</protein>
<proteinExistence type="predicted"/>
<comment type="caution">
    <text evidence="1">The sequence shown here is derived from an EMBL/GenBank/DDBJ whole genome shotgun (WGS) entry which is preliminary data.</text>
</comment>
<keyword evidence="2" id="KW-1185">Reference proteome</keyword>
<name>A0A5A7PUI6_STRAF</name>
<reference evidence="2" key="1">
    <citation type="journal article" date="2019" name="Curr. Biol.">
        <title>Genome Sequence of Striga asiatica Provides Insight into the Evolution of Plant Parasitism.</title>
        <authorList>
            <person name="Yoshida S."/>
            <person name="Kim S."/>
            <person name="Wafula E.K."/>
            <person name="Tanskanen J."/>
            <person name="Kim Y.M."/>
            <person name="Honaas L."/>
            <person name="Yang Z."/>
            <person name="Spallek T."/>
            <person name="Conn C.E."/>
            <person name="Ichihashi Y."/>
            <person name="Cheong K."/>
            <person name="Cui S."/>
            <person name="Der J.P."/>
            <person name="Gundlach H."/>
            <person name="Jiao Y."/>
            <person name="Hori C."/>
            <person name="Ishida J.K."/>
            <person name="Kasahara H."/>
            <person name="Kiba T."/>
            <person name="Kim M.S."/>
            <person name="Koo N."/>
            <person name="Laohavisit A."/>
            <person name="Lee Y.H."/>
            <person name="Lumba S."/>
            <person name="McCourt P."/>
            <person name="Mortimer J.C."/>
            <person name="Mutuku J.M."/>
            <person name="Nomura T."/>
            <person name="Sasaki-Sekimoto Y."/>
            <person name="Seto Y."/>
            <person name="Wang Y."/>
            <person name="Wakatake T."/>
            <person name="Sakakibara H."/>
            <person name="Demura T."/>
            <person name="Yamaguchi S."/>
            <person name="Yoneyama K."/>
            <person name="Manabe R.I."/>
            <person name="Nelson D.C."/>
            <person name="Schulman A.H."/>
            <person name="Timko M.P."/>
            <person name="dePamphilis C.W."/>
            <person name="Choi D."/>
            <person name="Shirasu K."/>
        </authorList>
    </citation>
    <scope>NUCLEOTIDE SEQUENCE [LARGE SCALE GENOMIC DNA]</scope>
    <source>
        <strain evidence="2">cv. UVA1</strain>
    </source>
</reference>
<dbReference type="AlphaFoldDB" id="A0A5A7PUI6"/>
<dbReference type="Proteomes" id="UP000325081">
    <property type="component" value="Unassembled WGS sequence"/>
</dbReference>
<gene>
    <name evidence="1" type="ORF">STAS_12538</name>
</gene>
<evidence type="ECO:0000313" key="1">
    <source>
        <dbReference type="EMBL" id="GER36212.1"/>
    </source>
</evidence>
<accession>A0A5A7PUI6</accession>
<sequence>MKPAISKMSTIITFRKTELKLKNQTYASQPVLLNVWKIKHRSRPLSLDSQDTSSSASCLTLASTLYSSTYLLRCLGFAPSHPSITTAISGPPSWTAIPSPKPLVFGPEAKFQRKEASYGPKRNWWAKFPGMDKLVVPGTGRELKDRLNWNLEEWFWELNDREENRHAK</sequence>
<dbReference type="EMBL" id="BKCP01005084">
    <property type="protein sequence ID" value="GER36212.1"/>
    <property type="molecule type" value="Genomic_DNA"/>
</dbReference>
<organism evidence="1 2">
    <name type="scientific">Striga asiatica</name>
    <name type="common">Asiatic witchweed</name>
    <name type="synonym">Buchnera asiatica</name>
    <dbReference type="NCBI Taxonomy" id="4170"/>
    <lineage>
        <taxon>Eukaryota</taxon>
        <taxon>Viridiplantae</taxon>
        <taxon>Streptophyta</taxon>
        <taxon>Embryophyta</taxon>
        <taxon>Tracheophyta</taxon>
        <taxon>Spermatophyta</taxon>
        <taxon>Magnoliopsida</taxon>
        <taxon>eudicotyledons</taxon>
        <taxon>Gunneridae</taxon>
        <taxon>Pentapetalae</taxon>
        <taxon>asterids</taxon>
        <taxon>lamiids</taxon>
        <taxon>Lamiales</taxon>
        <taxon>Orobanchaceae</taxon>
        <taxon>Buchnereae</taxon>
        <taxon>Striga</taxon>
    </lineage>
</organism>